<dbReference type="InterPro" id="IPR012337">
    <property type="entry name" value="RNaseH-like_sf"/>
</dbReference>
<comment type="caution">
    <text evidence="2">The sequence shown here is derived from an EMBL/GenBank/DDBJ whole genome shotgun (WGS) entry which is preliminary data.</text>
</comment>
<keyword evidence="3" id="KW-1185">Reference proteome</keyword>
<proteinExistence type="predicted"/>
<reference evidence="2 3" key="1">
    <citation type="submission" date="2019-08" db="EMBL/GenBank/DDBJ databases">
        <title>Whole genome of Aphis craccivora.</title>
        <authorList>
            <person name="Voronova N.V."/>
            <person name="Shulinski R.S."/>
            <person name="Bandarenka Y.V."/>
            <person name="Zhorov D.G."/>
            <person name="Warner D."/>
        </authorList>
    </citation>
    <scope>NUCLEOTIDE SEQUENCE [LARGE SCALE GENOMIC DNA]</scope>
    <source>
        <strain evidence="2">180601</strain>
        <tissue evidence="2">Whole Body</tissue>
    </source>
</reference>
<dbReference type="AlphaFoldDB" id="A0A6G0XWJ3"/>
<evidence type="ECO:0000313" key="3">
    <source>
        <dbReference type="Proteomes" id="UP000478052"/>
    </source>
</evidence>
<gene>
    <name evidence="2" type="ORF">FWK35_00027305</name>
</gene>
<organism evidence="2 3">
    <name type="scientific">Aphis craccivora</name>
    <name type="common">Cowpea aphid</name>
    <dbReference type="NCBI Taxonomy" id="307492"/>
    <lineage>
        <taxon>Eukaryota</taxon>
        <taxon>Metazoa</taxon>
        <taxon>Ecdysozoa</taxon>
        <taxon>Arthropoda</taxon>
        <taxon>Hexapoda</taxon>
        <taxon>Insecta</taxon>
        <taxon>Pterygota</taxon>
        <taxon>Neoptera</taxon>
        <taxon>Paraneoptera</taxon>
        <taxon>Hemiptera</taxon>
        <taxon>Sternorrhyncha</taxon>
        <taxon>Aphidomorpha</taxon>
        <taxon>Aphidoidea</taxon>
        <taxon>Aphididae</taxon>
        <taxon>Aphidini</taxon>
        <taxon>Aphis</taxon>
        <taxon>Aphis</taxon>
    </lineage>
</organism>
<accession>A0A6G0XWJ3</accession>
<dbReference type="Pfam" id="PF05699">
    <property type="entry name" value="Dimer_Tnp_hAT"/>
    <property type="match status" value="1"/>
</dbReference>
<dbReference type="Proteomes" id="UP000478052">
    <property type="component" value="Unassembled WGS sequence"/>
</dbReference>
<sequence length="458" mass="53338">YVNDIGEPIERFMTFHSIDGHTAEYLSSSIVDLFKYWNLNIKKCVGQSFDNASNMAGKYTGVQARIKNISPMADFVPCAAHSLNLVDVNSIESCTQAVKYFGLVQAVYVFFSSSTKRWKLLTDNLKKTKNTYILKPHSETRWSSNANAVQALQNDYNIILSVLNNIYENENEKPQYRVESNNLLKQLKKKETAVFTCIWNSILSRINESSIQLQSTTRNFSNIIPIYNSLIIYIQSKKKTPKSKCLNVTDTPEIILSERQKFIYDVHFVICDNLMTELNKRKSKYQELDDKFGFLYRSESNSCETKLKIEKCLSSYCDEIEIDYFFDEFIQFQAYIESIDDVYQCKQNPHNQLKYLYEMNIQQTFPNVETILRIFLSIPCTNCSSERSFSVLKRIKTRLRSTLTQERLDNLGLLSIESDLTSTLNFDDIINDFSLKKSRKIKSVAYNGLDFWWCKEIF</sequence>
<dbReference type="PANTHER" id="PTHR45749:SF23">
    <property type="entry name" value="ZINC FINGER MYM-TYPE PROTEIN 1-LIKE"/>
    <property type="match status" value="1"/>
</dbReference>
<dbReference type="GO" id="GO:0046983">
    <property type="term" value="F:protein dimerization activity"/>
    <property type="evidence" value="ECO:0007669"/>
    <property type="project" value="InterPro"/>
</dbReference>
<dbReference type="EMBL" id="VUJU01007499">
    <property type="protein sequence ID" value="KAF0744884.1"/>
    <property type="molecule type" value="Genomic_DNA"/>
</dbReference>
<dbReference type="PANTHER" id="PTHR45749">
    <property type="match status" value="1"/>
</dbReference>
<dbReference type="OrthoDB" id="6606472at2759"/>
<evidence type="ECO:0000313" key="2">
    <source>
        <dbReference type="EMBL" id="KAF0744884.1"/>
    </source>
</evidence>
<feature type="domain" description="HAT C-terminal dimerisation" evidence="1">
    <location>
        <begin position="360"/>
        <end position="411"/>
    </location>
</feature>
<evidence type="ECO:0000259" key="1">
    <source>
        <dbReference type="Pfam" id="PF05699"/>
    </source>
</evidence>
<name>A0A6G0XWJ3_APHCR</name>
<protein>
    <submittedName>
        <fullName evidence="2">Zinc finger MYM-type protein 1-like</fullName>
    </submittedName>
</protein>
<dbReference type="SUPFAM" id="SSF53098">
    <property type="entry name" value="Ribonuclease H-like"/>
    <property type="match status" value="1"/>
</dbReference>
<feature type="non-terminal residue" evidence="2">
    <location>
        <position position="1"/>
    </location>
</feature>
<dbReference type="InterPro" id="IPR008906">
    <property type="entry name" value="HATC_C_dom"/>
</dbReference>